<feature type="region of interest" description="Disordered" evidence="1">
    <location>
        <begin position="113"/>
        <end position="152"/>
    </location>
</feature>
<dbReference type="VEuPathDB" id="FungiDB:RhiirFUN_014482"/>
<protein>
    <submittedName>
        <fullName evidence="2">Uncharacterized protein</fullName>
    </submittedName>
</protein>
<accession>A0A2N0QYX6</accession>
<reference evidence="2 3" key="2">
    <citation type="submission" date="2017-10" db="EMBL/GenBank/DDBJ databases">
        <title>Genome analyses suggest a sexual origin of heterokaryosis in a supposedly ancient asexual fungus.</title>
        <authorList>
            <person name="Corradi N."/>
            <person name="Sedzielewska K."/>
            <person name="Noel J."/>
            <person name="Charron P."/>
            <person name="Farinelli L."/>
            <person name="Marton T."/>
            <person name="Kruger M."/>
            <person name="Pelin A."/>
            <person name="Brachmann A."/>
            <person name="Corradi N."/>
        </authorList>
    </citation>
    <scope>NUCLEOTIDE SEQUENCE [LARGE SCALE GENOMIC DNA]</scope>
    <source>
        <strain evidence="2 3">A1</strain>
    </source>
</reference>
<evidence type="ECO:0000256" key="1">
    <source>
        <dbReference type="SAM" id="MobiDB-lite"/>
    </source>
</evidence>
<sequence length="291" mass="33839">MNNKKSKTSISTSVSDLVKSKKTKIKTSVSDLIKSKKRYLYPCFCIRCDGAEVDFRTQENHTKEKKTDSSQPNNNENIHILFSSSPLLPNPSYFHVPALDENKDNNEYIYYNEEEENDDDEDDGNEDDGDKNDDDENDGDENDGDENNSDEKKKKLFPEYIFYENFCDGFFKDLFEKNPSVPKDKAQILIESDENDGDENDGDEDNGNENDGDENDDGEDEDDYNEEEEFFASPEIDNDEVFVMENLSDSINTEIIIWLFKFQQRFRLPLEALIKFLYIILIRLNKSQKKC</sequence>
<dbReference type="EMBL" id="LLXH01002207">
    <property type="protein sequence ID" value="PKC56267.1"/>
    <property type="molecule type" value="Genomic_DNA"/>
</dbReference>
<comment type="caution">
    <text evidence="2">The sequence shown here is derived from an EMBL/GenBank/DDBJ whole genome shotgun (WGS) entry which is preliminary data.</text>
</comment>
<gene>
    <name evidence="2" type="ORF">RhiirA1_446610</name>
</gene>
<dbReference type="AlphaFoldDB" id="A0A2N0QYX6"/>
<organism evidence="2 3">
    <name type="scientific">Rhizophagus irregularis</name>
    <dbReference type="NCBI Taxonomy" id="588596"/>
    <lineage>
        <taxon>Eukaryota</taxon>
        <taxon>Fungi</taxon>
        <taxon>Fungi incertae sedis</taxon>
        <taxon>Mucoromycota</taxon>
        <taxon>Glomeromycotina</taxon>
        <taxon>Glomeromycetes</taxon>
        <taxon>Glomerales</taxon>
        <taxon>Glomeraceae</taxon>
        <taxon>Rhizophagus</taxon>
    </lineage>
</organism>
<reference evidence="2 3" key="1">
    <citation type="submission" date="2017-10" db="EMBL/GenBank/DDBJ databases">
        <title>Extensive intraspecific genome diversity in a model arbuscular mycorrhizal fungus.</title>
        <authorList>
            <person name="Chen E.C.H."/>
            <person name="Morin E."/>
            <person name="Baudet D."/>
            <person name="Noel J."/>
            <person name="Ndikumana S."/>
            <person name="Charron P."/>
            <person name="St-Onge C."/>
            <person name="Giorgi J."/>
            <person name="Grigoriev I.V."/>
            <person name="Roux C."/>
            <person name="Martin F.M."/>
            <person name="Corradi N."/>
        </authorList>
    </citation>
    <scope>NUCLEOTIDE SEQUENCE [LARGE SCALE GENOMIC DNA]</scope>
    <source>
        <strain evidence="2 3">A1</strain>
    </source>
</reference>
<feature type="region of interest" description="Disordered" evidence="1">
    <location>
        <begin position="192"/>
        <end position="227"/>
    </location>
</feature>
<evidence type="ECO:0000313" key="3">
    <source>
        <dbReference type="Proteomes" id="UP000232688"/>
    </source>
</evidence>
<proteinExistence type="predicted"/>
<dbReference type="Proteomes" id="UP000232688">
    <property type="component" value="Unassembled WGS sequence"/>
</dbReference>
<dbReference type="VEuPathDB" id="FungiDB:RhiirFUN_021061"/>
<evidence type="ECO:0000313" key="2">
    <source>
        <dbReference type="EMBL" id="PKC56267.1"/>
    </source>
</evidence>
<name>A0A2N0QYX6_9GLOM</name>
<feature type="compositionally biased region" description="Acidic residues" evidence="1">
    <location>
        <begin position="113"/>
        <end position="148"/>
    </location>
</feature>
<dbReference type="VEuPathDB" id="FungiDB:RhiirA1_446610"/>